<evidence type="ECO:0000259" key="2">
    <source>
        <dbReference type="Pfam" id="PF13946"/>
    </source>
</evidence>
<keyword evidence="4" id="KW-1185">Reference proteome</keyword>
<evidence type="ECO:0000313" key="4">
    <source>
        <dbReference type="Proteomes" id="UP000533905"/>
    </source>
</evidence>
<dbReference type="EMBL" id="JABAIV010000003">
    <property type="protein sequence ID" value="NNG23745.1"/>
    <property type="molecule type" value="Genomic_DNA"/>
</dbReference>
<feature type="compositionally biased region" description="Low complexity" evidence="1">
    <location>
        <begin position="536"/>
        <end position="551"/>
    </location>
</feature>
<gene>
    <name evidence="3" type="ORF">HGB41_12145</name>
</gene>
<dbReference type="Gene3D" id="1.10.3130.20">
    <property type="entry name" value="Phycobilisome linker domain"/>
    <property type="match status" value="1"/>
</dbReference>
<feature type="domain" description="DUF4214" evidence="2">
    <location>
        <begin position="669"/>
        <end position="738"/>
    </location>
</feature>
<organism evidence="3 4">
    <name type="scientific">Telluria aromaticivorans</name>
    <dbReference type="NCBI Taxonomy" id="2725995"/>
    <lineage>
        <taxon>Bacteria</taxon>
        <taxon>Pseudomonadati</taxon>
        <taxon>Pseudomonadota</taxon>
        <taxon>Betaproteobacteria</taxon>
        <taxon>Burkholderiales</taxon>
        <taxon>Oxalobacteraceae</taxon>
        <taxon>Telluria group</taxon>
        <taxon>Telluria</taxon>
    </lineage>
</organism>
<proteinExistence type="predicted"/>
<dbReference type="Pfam" id="PF13946">
    <property type="entry name" value="DUF4214"/>
    <property type="match status" value="1"/>
</dbReference>
<dbReference type="AlphaFoldDB" id="A0A7Y2JZ98"/>
<dbReference type="Proteomes" id="UP000533905">
    <property type="component" value="Unassembled WGS sequence"/>
</dbReference>
<sequence>MSIDTTDYAPVGIVDNRDILLNTLATGEVAATLTAIDWGQLWGGRWVIDGQSVAGLFSISYNPATDVTARLIVNNAALIPGAGSAATVTVHYYDRYQIDSNGNPLPGKGIAETLVYSFEAGSTRDLASFGSDTVLGAATATASPDLATLSTGSFMSVWQAAAGGGAIMGQVRSAGGVASGAAFAISSSSDAAAEGAPAVAALAGGRSVVAYTSLDGAGTHIAFRIVDANGNPGAEIAVSGASYDTAMPDVAALADGSFAIAWRSSGQVHVVTADANGNLQGGEQVYGSLGTAFSPSIAASGNSYVVAWGEIGDGNVYAATAGGAPLLVSGDGLAASVTTAAPLPTVTALAGGGFVVAWDSYANNPWGFAASDIFFQRFDAAGNRVGEMTQANIDGGGSRYDASATALSDGGFVIAWQSESGDFDASGLFGRRFGADGSALEAREFALNEMRQGDQANPVLSALANGGFAAAWVDTQDNGTVQVEARMLAGTDPGVPAPAVSLPSVSVSAPAPSPAPAPGPAPAPVPAPAPAPAPPISSGSSSGSGSSTGAAVSGTGGANLIKALAGGQTIDGLGGIDTLEYAGYKGLFDIQRTAGGVTVNDRFGNSGVDTLVNVERLKFADTSVALDIDGIAGQAYRLYTAAFNRAPDKGGLGYWIKMMDGGQALDQVAAGFTNSREFADLYGANASDAQFVELLYQNVLHRAAEGAGRDYWMGVLAGDMPREHVLGLFSESAENQAQVIGTITNGIEFTPWG</sequence>
<accession>A0A7Y2JZ98</accession>
<comment type="caution">
    <text evidence="3">The sequence shown here is derived from an EMBL/GenBank/DDBJ whole genome shotgun (WGS) entry which is preliminary data.</text>
</comment>
<feature type="compositionally biased region" description="Pro residues" evidence="1">
    <location>
        <begin position="511"/>
        <end position="535"/>
    </location>
</feature>
<protein>
    <submittedName>
        <fullName evidence="3">DUF4214 domain-containing protein</fullName>
    </submittedName>
</protein>
<reference evidence="3 4" key="1">
    <citation type="submission" date="2020-04" db="EMBL/GenBank/DDBJ databases">
        <title>Massilia sp. nov., a cold adapted bacteria isolated from Arctic soil.</title>
        <authorList>
            <person name="Son J."/>
            <person name="Ka J.-O."/>
        </authorList>
    </citation>
    <scope>NUCLEOTIDE SEQUENCE [LARGE SCALE GENOMIC DNA]</scope>
    <source>
        <strain evidence="3 4">ML15P13</strain>
    </source>
</reference>
<feature type="region of interest" description="Disordered" evidence="1">
    <location>
        <begin position="504"/>
        <end position="551"/>
    </location>
</feature>
<name>A0A7Y2JZ98_9BURK</name>
<dbReference type="InterPro" id="IPR038255">
    <property type="entry name" value="PBS_linker_sf"/>
</dbReference>
<evidence type="ECO:0000313" key="3">
    <source>
        <dbReference type="EMBL" id="NNG23745.1"/>
    </source>
</evidence>
<dbReference type="RefSeq" id="WP_171084586.1">
    <property type="nucleotide sequence ID" value="NZ_JABAIV010000003.1"/>
</dbReference>
<evidence type="ECO:0000256" key="1">
    <source>
        <dbReference type="SAM" id="MobiDB-lite"/>
    </source>
</evidence>
<dbReference type="InterPro" id="IPR025282">
    <property type="entry name" value="DUF4214"/>
</dbReference>